<dbReference type="GO" id="GO:0004553">
    <property type="term" value="F:hydrolase activity, hydrolyzing O-glycosyl compounds"/>
    <property type="evidence" value="ECO:0007669"/>
    <property type="project" value="InterPro"/>
</dbReference>
<dbReference type="AlphaFoldDB" id="A0A1G9VN51"/>
<evidence type="ECO:0000256" key="2">
    <source>
        <dbReference type="ARBA" id="ARBA00022801"/>
    </source>
</evidence>
<comment type="similarity">
    <text evidence="1 4">Belongs to the glycosyl hydrolase 43 family.</text>
</comment>
<evidence type="ECO:0000256" key="4">
    <source>
        <dbReference type="RuleBase" id="RU361187"/>
    </source>
</evidence>
<organism evidence="5 6">
    <name type="scientific">Geodermatophilus siccatus</name>
    <dbReference type="NCBI Taxonomy" id="1137991"/>
    <lineage>
        <taxon>Bacteria</taxon>
        <taxon>Bacillati</taxon>
        <taxon>Actinomycetota</taxon>
        <taxon>Actinomycetes</taxon>
        <taxon>Geodermatophilales</taxon>
        <taxon>Geodermatophilaceae</taxon>
        <taxon>Geodermatophilus</taxon>
    </lineage>
</organism>
<dbReference type="InterPro" id="IPR006710">
    <property type="entry name" value="Glyco_hydro_43"/>
</dbReference>
<dbReference type="PANTHER" id="PTHR42812:SF12">
    <property type="entry name" value="BETA-XYLOSIDASE-RELATED"/>
    <property type="match status" value="1"/>
</dbReference>
<gene>
    <name evidence="5" type="ORF">SAMN05660642_03197</name>
</gene>
<dbReference type="STRING" id="1137991.SAMN05660642_03197"/>
<dbReference type="Gene3D" id="2.115.10.20">
    <property type="entry name" value="Glycosyl hydrolase domain, family 43"/>
    <property type="match status" value="1"/>
</dbReference>
<dbReference type="EMBL" id="FNHE01000008">
    <property type="protein sequence ID" value="SDM73678.1"/>
    <property type="molecule type" value="Genomic_DNA"/>
</dbReference>
<keyword evidence="3 4" id="KW-0326">Glycosidase</keyword>
<dbReference type="RefSeq" id="WP_091220407.1">
    <property type="nucleotide sequence ID" value="NZ_FNHE01000008.1"/>
</dbReference>
<evidence type="ECO:0000313" key="5">
    <source>
        <dbReference type="EMBL" id="SDM73678.1"/>
    </source>
</evidence>
<keyword evidence="6" id="KW-1185">Reference proteome</keyword>
<dbReference type="Proteomes" id="UP000198680">
    <property type="component" value="Unassembled WGS sequence"/>
</dbReference>
<accession>A0A1G9VN51</accession>
<dbReference type="GO" id="GO:0005975">
    <property type="term" value="P:carbohydrate metabolic process"/>
    <property type="evidence" value="ECO:0007669"/>
    <property type="project" value="InterPro"/>
</dbReference>
<dbReference type="InterPro" id="IPR051795">
    <property type="entry name" value="Glycosyl_Hydrlase_43"/>
</dbReference>
<evidence type="ECO:0000256" key="3">
    <source>
        <dbReference type="ARBA" id="ARBA00023295"/>
    </source>
</evidence>
<sequence>MPGPSTSRVRGPGRRRPRCRRQALTLLGLLAVLLPLLAGVGAVPAQAESSPYGRQLAVEGLADPDVYKVDDDLYFLSGTSPQDDLPIYTSTDLRTFSLLRRYDPSEHDPLYHYCATWAPDLDKQGDDYVLYFVANRVSKGEPCPSDDSAPTIFYATAPAADGDMQFGAPQTIDGDTGHPRTHVTADCPADGCDKAMRLDPSVYFDGSRRWMHYTWFLPEGGNVVSAYPLDAPEELFEVTRPTTPAEEDVNEAPTLFGRDGRHYLVYSQGHYRSQYAMSYVMAAQVRDLTRERERYSLSSPLETHDGQLIENQGHNTVTDRHGQFYTLYHVGRFTSAGVFAGRDVYVQPLVFKADGSLHTINTVALQWGAAPRGEYSIDVQTRDGESITACLRAGNVPSVVFNEVCTAAGDRVVHKADIAAFRINRIVDGETVATTTLPYDGYTDSLATTV</sequence>
<dbReference type="OrthoDB" id="9801455at2"/>
<reference evidence="6" key="1">
    <citation type="submission" date="2016-10" db="EMBL/GenBank/DDBJ databases">
        <authorList>
            <person name="Varghese N."/>
            <person name="Submissions S."/>
        </authorList>
    </citation>
    <scope>NUCLEOTIDE SEQUENCE [LARGE SCALE GENOMIC DNA]</scope>
    <source>
        <strain evidence="6">DSM 45419</strain>
    </source>
</reference>
<dbReference type="PANTHER" id="PTHR42812">
    <property type="entry name" value="BETA-XYLOSIDASE"/>
    <property type="match status" value="1"/>
</dbReference>
<dbReference type="Pfam" id="PF04616">
    <property type="entry name" value="Glyco_hydro_43"/>
    <property type="match status" value="1"/>
</dbReference>
<protein>
    <submittedName>
        <fullName evidence="5">Glycosyl hydrolases family 43</fullName>
    </submittedName>
</protein>
<evidence type="ECO:0000313" key="6">
    <source>
        <dbReference type="Proteomes" id="UP000198680"/>
    </source>
</evidence>
<proteinExistence type="inferred from homology"/>
<dbReference type="SUPFAM" id="SSF75005">
    <property type="entry name" value="Arabinanase/levansucrase/invertase"/>
    <property type="match status" value="1"/>
</dbReference>
<dbReference type="InterPro" id="IPR023296">
    <property type="entry name" value="Glyco_hydro_beta-prop_sf"/>
</dbReference>
<evidence type="ECO:0000256" key="1">
    <source>
        <dbReference type="ARBA" id="ARBA00009865"/>
    </source>
</evidence>
<keyword evidence="2 4" id="KW-0378">Hydrolase</keyword>
<name>A0A1G9VN51_9ACTN</name>